<evidence type="ECO:0000313" key="2">
    <source>
        <dbReference type="EnsemblPlants" id="PGSC0003DMT400090026"/>
    </source>
</evidence>
<dbReference type="EnsemblPlants" id="PGSC0003DMT400090026">
    <property type="protein sequence ID" value="PGSC0003DMT400090026"/>
    <property type="gene ID" value="PGSC0003DMG400039597"/>
</dbReference>
<reference evidence="3" key="1">
    <citation type="journal article" date="2011" name="Nature">
        <title>Genome sequence and analysis of the tuber crop potato.</title>
        <authorList>
            <consortium name="The Potato Genome Sequencing Consortium"/>
        </authorList>
    </citation>
    <scope>NUCLEOTIDE SEQUENCE [LARGE SCALE GENOMIC DNA]</scope>
    <source>
        <strain evidence="3">cv. DM1-3 516 R44</strain>
    </source>
</reference>
<reference evidence="2" key="2">
    <citation type="submission" date="2015-06" db="UniProtKB">
        <authorList>
            <consortium name="EnsemblPlants"/>
        </authorList>
    </citation>
    <scope>IDENTIFICATION</scope>
    <source>
        <strain evidence="2">DM1-3 516 R44</strain>
    </source>
</reference>
<dbReference type="Proteomes" id="UP000011115">
    <property type="component" value="Unassembled WGS sequence"/>
</dbReference>
<feature type="region of interest" description="Disordered" evidence="1">
    <location>
        <begin position="28"/>
        <end position="57"/>
    </location>
</feature>
<proteinExistence type="predicted"/>
<evidence type="ECO:0000256" key="1">
    <source>
        <dbReference type="SAM" id="MobiDB-lite"/>
    </source>
</evidence>
<dbReference type="HOGENOM" id="CLU_1985532_0_0_1"/>
<protein>
    <submittedName>
        <fullName evidence="2">Uncharacterized protein</fullName>
    </submittedName>
</protein>
<dbReference type="InParanoid" id="M1DJG3"/>
<dbReference type="PaxDb" id="4113-PGSC0003DMT400090026"/>
<evidence type="ECO:0000313" key="3">
    <source>
        <dbReference type="Proteomes" id="UP000011115"/>
    </source>
</evidence>
<keyword evidence="3" id="KW-1185">Reference proteome</keyword>
<sequence length="126" mass="14278">MRKNSKNTKKANQQQLNTKYWVTKIFTKNNNRDSTTEENKDKGQEDNVSIEVKESEDLSFSDCNQGLSKEMTKSVGENVEVVLAIANVTDEQQRSFEVPASNIEGIQDKVQVENVSIEIKDLKVPL</sequence>
<dbReference type="Gramene" id="PGSC0003DMT400090026">
    <property type="protein sequence ID" value="PGSC0003DMT400090026"/>
    <property type="gene ID" value="PGSC0003DMG400039597"/>
</dbReference>
<feature type="compositionally biased region" description="Basic and acidic residues" evidence="1">
    <location>
        <begin position="30"/>
        <end position="56"/>
    </location>
</feature>
<name>M1DJG3_SOLTU</name>
<accession>M1DJG3</accession>
<dbReference type="AlphaFoldDB" id="M1DJG3"/>
<organism evidence="2 3">
    <name type="scientific">Solanum tuberosum</name>
    <name type="common">Potato</name>
    <dbReference type="NCBI Taxonomy" id="4113"/>
    <lineage>
        <taxon>Eukaryota</taxon>
        <taxon>Viridiplantae</taxon>
        <taxon>Streptophyta</taxon>
        <taxon>Embryophyta</taxon>
        <taxon>Tracheophyta</taxon>
        <taxon>Spermatophyta</taxon>
        <taxon>Magnoliopsida</taxon>
        <taxon>eudicotyledons</taxon>
        <taxon>Gunneridae</taxon>
        <taxon>Pentapetalae</taxon>
        <taxon>asterids</taxon>
        <taxon>lamiids</taxon>
        <taxon>Solanales</taxon>
        <taxon>Solanaceae</taxon>
        <taxon>Solanoideae</taxon>
        <taxon>Solaneae</taxon>
        <taxon>Solanum</taxon>
    </lineage>
</organism>